<keyword evidence="3" id="KW-0804">Transcription</keyword>
<name>A0A8G2FA96_9BACT</name>
<keyword evidence="5" id="KW-1133">Transmembrane helix</keyword>
<dbReference type="PANTHER" id="PTHR43280">
    <property type="entry name" value="ARAC-FAMILY TRANSCRIPTIONAL REGULATOR"/>
    <property type="match status" value="1"/>
</dbReference>
<dbReference type="PANTHER" id="PTHR43280:SF34">
    <property type="entry name" value="ARAC-FAMILY TRANSCRIPTIONAL REGULATOR"/>
    <property type="match status" value="1"/>
</dbReference>
<dbReference type="InterPro" id="IPR018062">
    <property type="entry name" value="HTH_AraC-typ_CS"/>
</dbReference>
<sequence length="243" mass="28344">MKQPLLFCFILLTTQFSIGFFQNNNKLTLEYIYNQTILASEKAVTHADTAELQDQSRLFIISAYIIILLLLLTWLTYRNSQIVRHKNKIIANLTDQLISCRDQLQQARETIKELSQSNIKSPVKEIVSITNEPADSDLFATLQEIIVKEKLFLQPDLTREYLLKRIKTDKNRFARMLQENANSNFNSYINDMRLEYSMLLMKQYPHHTIQAIAQDSGISNVRTYHRLFKEKMGMTPAEYKAAL</sequence>
<keyword evidence="1" id="KW-0805">Transcription regulation</keyword>
<dbReference type="Gene3D" id="1.10.10.60">
    <property type="entry name" value="Homeodomain-like"/>
    <property type="match status" value="1"/>
</dbReference>
<keyword evidence="2 7" id="KW-0238">DNA-binding</keyword>
<dbReference type="Proteomes" id="UP000236725">
    <property type="component" value="Unassembled WGS sequence"/>
</dbReference>
<evidence type="ECO:0000256" key="2">
    <source>
        <dbReference type="ARBA" id="ARBA00023125"/>
    </source>
</evidence>
<dbReference type="SUPFAM" id="SSF46689">
    <property type="entry name" value="Homeodomain-like"/>
    <property type="match status" value="1"/>
</dbReference>
<dbReference type="EMBL" id="FNVS01000005">
    <property type="protein sequence ID" value="SEF72596.1"/>
    <property type="molecule type" value="Genomic_DNA"/>
</dbReference>
<dbReference type="GO" id="GO:0043565">
    <property type="term" value="F:sequence-specific DNA binding"/>
    <property type="evidence" value="ECO:0007669"/>
    <property type="project" value="InterPro"/>
</dbReference>
<dbReference type="GO" id="GO:0003700">
    <property type="term" value="F:DNA-binding transcription factor activity"/>
    <property type="evidence" value="ECO:0007669"/>
    <property type="project" value="InterPro"/>
</dbReference>
<evidence type="ECO:0000259" key="6">
    <source>
        <dbReference type="PROSITE" id="PS01124"/>
    </source>
</evidence>
<keyword evidence="8" id="KW-1185">Reference proteome</keyword>
<protein>
    <submittedName>
        <fullName evidence="7">AraC-type DNA-binding protein</fullName>
    </submittedName>
</protein>
<evidence type="ECO:0000256" key="3">
    <source>
        <dbReference type="ARBA" id="ARBA00023163"/>
    </source>
</evidence>
<evidence type="ECO:0000313" key="8">
    <source>
        <dbReference type="Proteomes" id="UP000236725"/>
    </source>
</evidence>
<feature type="domain" description="HTH araC/xylS-type" evidence="6">
    <location>
        <begin position="136"/>
        <end position="242"/>
    </location>
</feature>
<dbReference type="AlphaFoldDB" id="A0A8G2FA96"/>
<dbReference type="PROSITE" id="PS01124">
    <property type="entry name" value="HTH_ARAC_FAMILY_2"/>
    <property type="match status" value="1"/>
</dbReference>
<organism evidence="7 8">
    <name type="scientific">Parabacteroides chinchillae</name>
    <dbReference type="NCBI Taxonomy" id="871327"/>
    <lineage>
        <taxon>Bacteria</taxon>
        <taxon>Pseudomonadati</taxon>
        <taxon>Bacteroidota</taxon>
        <taxon>Bacteroidia</taxon>
        <taxon>Bacteroidales</taxon>
        <taxon>Tannerellaceae</taxon>
        <taxon>Parabacteroides</taxon>
    </lineage>
</organism>
<feature type="transmembrane region" description="Helical" evidence="5">
    <location>
        <begin position="58"/>
        <end position="77"/>
    </location>
</feature>
<evidence type="ECO:0000256" key="1">
    <source>
        <dbReference type="ARBA" id="ARBA00023015"/>
    </source>
</evidence>
<comment type="caution">
    <text evidence="7">The sequence shown here is derived from an EMBL/GenBank/DDBJ whole genome shotgun (WGS) entry which is preliminary data.</text>
</comment>
<evidence type="ECO:0000256" key="4">
    <source>
        <dbReference type="SAM" id="Coils"/>
    </source>
</evidence>
<dbReference type="Pfam" id="PF12833">
    <property type="entry name" value="HTH_18"/>
    <property type="match status" value="1"/>
</dbReference>
<dbReference type="RefSeq" id="WP_103982901.1">
    <property type="nucleotide sequence ID" value="NZ_FNVS01000005.1"/>
</dbReference>
<evidence type="ECO:0000256" key="5">
    <source>
        <dbReference type="SAM" id="Phobius"/>
    </source>
</evidence>
<keyword evidence="4" id="KW-0175">Coiled coil</keyword>
<proteinExistence type="predicted"/>
<reference evidence="7 8" key="1">
    <citation type="submission" date="2016-10" db="EMBL/GenBank/DDBJ databases">
        <authorList>
            <person name="Varghese N."/>
            <person name="Submissions S."/>
        </authorList>
    </citation>
    <scope>NUCLEOTIDE SEQUENCE [LARGE SCALE GENOMIC DNA]</scope>
    <source>
        <strain evidence="7 8">DSM 29073</strain>
    </source>
</reference>
<feature type="coiled-coil region" evidence="4">
    <location>
        <begin position="90"/>
        <end position="117"/>
    </location>
</feature>
<keyword evidence="5" id="KW-0812">Transmembrane</keyword>
<gene>
    <name evidence="7" type="ORF">SAMN05444001_105149</name>
</gene>
<dbReference type="InterPro" id="IPR018060">
    <property type="entry name" value="HTH_AraC"/>
</dbReference>
<dbReference type="PROSITE" id="PS00041">
    <property type="entry name" value="HTH_ARAC_FAMILY_1"/>
    <property type="match status" value="1"/>
</dbReference>
<evidence type="ECO:0000313" key="7">
    <source>
        <dbReference type="EMBL" id="SEF72596.1"/>
    </source>
</evidence>
<accession>A0A8G2FA96</accession>
<dbReference type="SMART" id="SM00342">
    <property type="entry name" value="HTH_ARAC"/>
    <property type="match status" value="1"/>
</dbReference>
<dbReference type="InterPro" id="IPR009057">
    <property type="entry name" value="Homeodomain-like_sf"/>
</dbReference>
<keyword evidence="5" id="KW-0472">Membrane</keyword>